<keyword evidence="2" id="KW-1185">Reference proteome</keyword>
<dbReference type="EMBL" id="JAOTPO010000001">
    <property type="protein sequence ID" value="MDE5411990.1"/>
    <property type="molecule type" value="Genomic_DNA"/>
</dbReference>
<sequence length="216" mass="25364">MACRLAVTLLRHSITDYNEQKRYLGWTDLPINTRGKQLLSGLKKKHRYIPGNVIYSSDLTRCVTTAEILYPNVPIIKDKRLREINFGDWEGKTYEEIKDDPLYRRWLDDLNNTIPPNGEAYLSFQSRIINSWNKIINDAIQQKWEHIIVVSHGGPIRFILSQMTSEKKSFWEWNIDYGQGYTLTTEIERLRRGEQWNLLQVAPFMANETGCIQITK</sequence>
<proteinExistence type="predicted"/>
<comment type="caution">
    <text evidence="1">The sequence shown here is derived from an EMBL/GenBank/DDBJ whole genome shotgun (WGS) entry which is preliminary data.</text>
</comment>
<dbReference type="InterPro" id="IPR029033">
    <property type="entry name" value="His_PPase_superfam"/>
</dbReference>
<dbReference type="RefSeq" id="WP_275116618.1">
    <property type="nucleotide sequence ID" value="NZ_JAOTPO010000001.1"/>
</dbReference>
<accession>A0ABT5V9N0</accession>
<dbReference type="Pfam" id="PF00300">
    <property type="entry name" value="His_Phos_1"/>
    <property type="match status" value="1"/>
</dbReference>
<dbReference type="SMART" id="SM00855">
    <property type="entry name" value="PGAM"/>
    <property type="match status" value="1"/>
</dbReference>
<dbReference type="PANTHER" id="PTHR48100">
    <property type="entry name" value="BROAD-SPECIFICITY PHOSPHATASE YOR283W-RELATED"/>
    <property type="match status" value="1"/>
</dbReference>
<reference evidence="1" key="1">
    <citation type="submission" date="2024-05" db="EMBL/GenBank/DDBJ databases">
        <title>Alkalihalobacillus sp. strain MEB203 novel alkaliphilic bacterium from Lonar Lake, India.</title>
        <authorList>
            <person name="Joshi A."/>
            <person name="Thite S."/>
            <person name="Mengade P."/>
        </authorList>
    </citation>
    <scope>NUCLEOTIDE SEQUENCE</scope>
    <source>
        <strain evidence="1">MEB 203</strain>
    </source>
</reference>
<protein>
    <submittedName>
        <fullName evidence="1">Histidine phosphatase family protein</fullName>
    </submittedName>
</protein>
<evidence type="ECO:0000313" key="1">
    <source>
        <dbReference type="EMBL" id="MDE5411990.1"/>
    </source>
</evidence>
<evidence type="ECO:0000313" key="2">
    <source>
        <dbReference type="Proteomes" id="UP001148125"/>
    </source>
</evidence>
<dbReference type="InterPro" id="IPR050275">
    <property type="entry name" value="PGM_Phosphatase"/>
</dbReference>
<dbReference type="SUPFAM" id="SSF53254">
    <property type="entry name" value="Phosphoglycerate mutase-like"/>
    <property type="match status" value="1"/>
</dbReference>
<dbReference type="InterPro" id="IPR013078">
    <property type="entry name" value="His_Pase_superF_clade-1"/>
</dbReference>
<gene>
    <name evidence="1" type="ORF">N7Z68_01155</name>
</gene>
<name>A0ABT5V9N0_9BACI</name>
<dbReference type="PANTHER" id="PTHR48100:SF59">
    <property type="entry name" value="ADENOSYLCOBALAMIN_ALPHA-RIBAZOLE PHOSPHATASE"/>
    <property type="match status" value="1"/>
</dbReference>
<dbReference type="CDD" id="cd07067">
    <property type="entry name" value="HP_PGM_like"/>
    <property type="match status" value="1"/>
</dbReference>
<dbReference type="Gene3D" id="3.40.50.1240">
    <property type="entry name" value="Phosphoglycerate mutase-like"/>
    <property type="match status" value="1"/>
</dbReference>
<organism evidence="1 2">
    <name type="scientific">Alkalihalobacterium chitinilyticum</name>
    <dbReference type="NCBI Taxonomy" id="2980103"/>
    <lineage>
        <taxon>Bacteria</taxon>
        <taxon>Bacillati</taxon>
        <taxon>Bacillota</taxon>
        <taxon>Bacilli</taxon>
        <taxon>Bacillales</taxon>
        <taxon>Bacillaceae</taxon>
        <taxon>Alkalihalobacterium</taxon>
    </lineage>
</organism>
<dbReference type="Proteomes" id="UP001148125">
    <property type="component" value="Unassembled WGS sequence"/>
</dbReference>